<keyword evidence="4" id="KW-0804">Transcription</keyword>
<comment type="similarity">
    <text evidence="1">Belongs to the LysR transcriptional regulatory family.</text>
</comment>
<keyword evidence="7" id="KW-1185">Reference proteome</keyword>
<dbReference type="GO" id="GO:0003700">
    <property type="term" value="F:DNA-binding transcription factor activity"/>
    <property type="evidence" value="ECO:0007669"/>
    <property type="project" value="InterPro"/>
</dbReference>
<name>A0A0W1AXQ4_9BACL</name>
<dbReference type="PANTHER" id="PTHR30126">
    <property type="entry name" value="HTH-TYPE TRANSCRIPTIONAL REGULATOR"/>
    <property type="match status" value="1"/>
</dbReference>
<dbReference type="InterPro" id="IPR036390">
    <property type="entry name" value="WH_DNA-bd_sf"/>
</dbReference>
<sequence length="294" mass="33099">MNMETLKFFLDIASLKSISKAAQKSHITQSALSQQLKSWENTLGSELFVRSNKGASLTEAGIIAEKYAGQICKLYDDMITEINHLQPTQQELSIYAIPEVCNYALPCTLYEVKKHFPNCHITLNEGASSFVEERLLLEEGDVGFISGPSPKSELSSHMVFSDQVMLVASCTTVCPDKITLNDLPKYPLIWSSQLHCVQRALNDLSVGDLKLNILFNLDSLEAVKLAAIRGHGLAFLPYMSIKKELYSKQLKIIPIDQFQVNNDVYMVKKQNQRCDNDTKQLIRYIEKTLIDTLC</sequence>
<dbReference type="PANTHER" id="PTHR30126:SF64">
    <property type="entry name" value="HTH-TYPE TRANSCRIPTIONAL REGULATOR CITR"/>
    <property type="match status" value="1"/>
</dbReference>
<dbReference type="Pfam" id="PF03466">
    <property type="entry name" value="LysR_substrate"/>
    <property type="match status" value="1"/>
</dbReference>
<evidence type="ECO:0000256" key="2">
    <source>
        <dbReference type="ARBA" id="ARBA00023015"/>
    </source>
</evidence>
<dbReference type="InterPro" id="IPR005119">
    <property type="entry name" value="LysR_subst-bd"/>
</dbReference>
<dbReference type="Proteomes" id="UP000054709">
    <property type="component" value="Unassembled WGS sequence"/>
</dbReference>
<dbReference type="AlphaFoldDB" id="A0A0W1AXQ4"/>
<feature type="domain" description="HTH lysR-type" evidence="5">
    <location>
        <begin position="1"/>
        <end position="58"/>
    </location>
</feature>
<evidence type="ECO:0000313" key="6">
    <source>
        <dbReference type="EMBL" id="KTD86094.1"/>
    </source>
</evidence>
<dbReference type="SUPFAM" id="SSF53850">
    <property type="entry name" value="Periplasmic binding protein-like II"/>
    <property type="match status" value="1"/>
</dbReference>
<evidence type="ECO:0000259" key="5">
    <source>
        <dbReference type="PROSITE" id="PS50931"/>
    </source>
</evidence>
<reference evidence="6 7" key="1">
    <citation type="journal article" date="2015" name="Int. Biodeterior. Biodegradation">
        <title>Physiological and genetic screening methods for the isolation of methyl tert-butyl ether-degrading bacteria for bioremediation purposes.</title>
        <authorList>
            <person name="Guisado I.M."/>
            <person name="Purswani J."/>
            <person name="Gonzalez Lopez J."/>
            <person name="Pozo C."/>
        </authorList>
    </citation>
    <scope>NUCLEOTIDE SEQUENCE [LARGE SCALE GENOMIC DNA]</scope>
    <source>
        <strain evidence="6 7">SH7</strain>
    </source>
</reference>
<keyword evidence="2" id="KW-0805">Transcription regulation</keyword>
<accession>A0A0W1AXQ4</accession>
<evidence type="ECO:0000313" key="7">
    <source>
        <dbReference type="Proteomes" id="UP000054709"/>
    </source>
</evidence>
<dbReference type="Gene3D" id="3.40.190.10">
    <property type="entry name" value="Periplasmic binding protein-like II"/>
    <property type="match status" value="2"/>
</dbReference>
<protein>
    <recommendedName>
        <fullName evidence="5">HTH lysR-type domain-containing protein</fullName>
    </recommendedName>
</protein>
<organism evidence="6 7">
    <name type="scientific">Paenibacillus etheri</name>
    <dbReference type="NCBI Taxonomy" id="1306852"/>
    <lineage>
        <taxon>Bacteria</taxon>
        <taxon>Bacillati</taxon>
        <taxon>Bacillota</taxon>
        <taxon>Bacilli</taxon>
        <taxon>Bacillales</taxon>
        <taxon>Paenibacillaceae</taxon>
        <taxon>Paenibacillus</taxon>
    </lineage>
</organism>
<evidence type="ECO:0000256" key="4">
    <source>
        <dbReference type="ARBA" id="ARBA00023163"/>
    </source>
</evidence>
<dbReference type="InterPro" id="IPR000847">
    <property type="entry name" value="LysR_HTH_N"/>
</dbReference>
<dbReference type="GO" id="GO:0000976">
    <property type="term" value="F:transcription cis-regulatory region binding"/>
    <property type="evidence" value="ECO:0007669"/>
    <property type="project" value="TreeGrafter"/>
</dbReference>
<dbReference type="PROSITE" id="PS50931">
    <property type="entry name" value="HTH_LYSR"/>
    <property type="match status" value="1"/>
</dbReference>
<dbReference type="PRINTS" id="PR00039">
    <property type="entry name" value="HTHLYSR"/>
</dbReference>
<dbReference type="InterPro" id="IPR036388">
    <property type="entry name" value="WH-like_DNA-bd_sf"/>
</dbReference>
<dbReference type="OrthoDB" id="9778774at2"/>
<dbReference type="Gene3D" id="1.10.10.10">
    <property type="entry name" value="Winged helix-like DNA-binding domain superfamily/Winged helix DNA-binding domain"/>
    <property type="match status" value="1"/>
</dbReference>
<dbReference type="EMBL" id="LCZJ02000023">
    <property type="protein sequence ID" value="KTD86094.1"/>
    <property type="molecule type" value="Genomic_DNA"/>
</dbReference>
<proteinExistence type="inferred from homology"/>
<dbReference type="RefSeq" id="WP_060624000.1">
    <property type="nucleotide sequence ID" value="NZ_LCZJ02000023.1"/>
</dbReference>
<gene>
    <name evidence="6" type="ORF">UQ64_16630</name>
</gene>
<comment type="caution">
    <text evidence="6">The sequence shown here is derived from an EMBL/GenBank/DDBJ whole genome shotgun (WGS) entry which is preliminary data.</text>
</comment>
<evidence type="ECO:0000256" key="3">
    <source>
        <dbReference type="ARBA" id="ARBA00023125"/>
    </source>
</evidence>
<dbReference type="Pfam" id="PF00126">
    <property type="entry name" value="HTH_1"/>
    <property type="match status" value="1"/>
</dbReference>
<evidence type="ECO:0000256" key="1">
    <source>
        <dbReference type="ARBA" id="ARBA00009437"/>
    </source>
</evidence>
<keyword evidence="3" id="KW-0238">DNA-binding</keyword>
<dbReference type="SUPFAM" id="SSF46785">
    <property type="entry name" value="Winged helix' DNA-binding domain"/>
    <property type="match status" value="1"/>
</dbReference>